<dbReference type="PANTHER" id="PTHR11280:SF5">
    <property type="entry name" value="GLUCOSAMINE-6-PHOSPHATE ISOMERASE"/>
    <property type="match status" value="1"/>
</dbReference>
<evidence type="ECO:0000313" key="2">
    <source>
        <dbReference type="EMBL" id="KAK9759759.1"/>
    </source>
</evidence>
<comment type="caution">
    <text evidence="2">The sequence shown here is derived from an EMBL/GenBank/DDBJ whole genome shotgun (WGS) entry which is preliminary data.</text>
</comment>
<keyword evidence="2" id="KW-0378">Hydrolase</keyword>
<dbReference type="GO" id="GO:0004342">
    <property type="term" value="F:glucosamine-6-phosphate deaminase activity"/>
    <property type="evidence" value="ECO:0007669"/>
    <property type="project" value="UniProtKB-EC"/>
</dbReference>
<dbReference type="EC" id="3.5.99.6" evidence="2"/>
<dbReference type="InterPro" id="IPR004547">
    <property type="entry name" value="Glucosamine6P_isomerase"/>
</dbReference>
<proteinExistence type="predicted"/>
<accession>A0ABR2WE30</accession>
<keyword evidence="2" id="KW-0413">Isomerase</keyword>
<organism evidence="2 3">
    <name type="scientific">Basidiobolus ranarum</name>
    <dbReference type="NCBI Taxonomy" id="34480"/>
    <lineage>
        <taxon>Eukaryota</taxon>
        <taxon>Fungi</taxon>
        <taxon>Fungi incertae sedis</taxon>
        <taxon>Zoopagomycota</taxon>
        <taxon>Entomophthoromycotina</taxon>
        <taxon>Basidiobolomycetes</taxon>
        <taxon>Basidiobolales</taxon>
        <taxon>Basidiobolaceae</taxon>
        <taxon>Basidiobolus</taxon>
    </lineage>
</organism>
<dbReference type="PANTHER" id="PTHR11280">
    <property type="entry name" value="GLUCOSAMINE-6-PHOSPHATE ISOMERASE"/>
    <property type="match status" value="1"/>
</dbReference>
<dbReference type="SUPFAM" id="SSF100950">
    <property type="entry name" value="NagB/RpiA/CoA transferase-like"/>
    <property type="match status" value="1"/>
</dbReference>
<gene>
    <name evidence="2" type="primary">NAG1_19</name>
    <name evidence="2" type="ORF">K7432_016904</name>
</gene>
<dbReference type="Gene3D" id="3.40.50.1360">
    <property type="match status" value="1"/>
</dbReference>
<dbReference type="GO" id="GO:0016853">
    <property type="term" value="F:isomerase activity"/>
    <property type="evidence" value="ECO:0007669"/>
    <property type="project" value="UniProtKB-KW"/>
</dbReference>
<evidence type="ECO:0000256" key="1">
    <source>
        <dbReference type="ARBA" id="ARBA00000644"/>
    </source>
</evidence>
<dbReference type="InterPro" id="IPR037171">
    <property type="entry name" value="NagB/RpiA_transferase-like"/>
</dbReference>
<sequence length="68" mass="7705">MWTVSAIQLHRSALIVCDEDATHELHVKTVKYFKSIEQVHEQLIGKENIDLKGSVKHFDAASFQAKAL</sequence>
<dbReference type="Proteomes" id="UP001479436">
    <property type="component" value="Unassembled WGS sequence"/>
</dbReference>
<protein>
    <submittedName>
        <fullName evidence="2">Glucosamine-6-phosphate isomerase (Glucosamine-6-phosphate deaminase) (GNPDA) (GlcN6P deaminase)</fullName>
        <ecNumber evidence="2">3.5.99.6</ecNumber>
    </submittedName>
</protein>
<keyword evidence="3" id="KW-1185">Reference proteome</keyword>
<evidence type="ECO:0000313" key="3">
    <source>
        <dbReference type="Proteomes" id="UP001479436"/>
    </source>
</evidence>
<comment type="catalytic activity">
    <reaction evidence="1">
        <text>alpha-D-glucosamine 6-phosphate + H2O = beta-D-fructose 6-phosphate + NH4(+)</text>
        <dbReference type="Rhea" id="RHEA:12172"/>
        <dbReference type="ChEBI" id="CHEBI:15377"/>
        <dbReference type="ChEBI" id="CHEBI:28938"/>
        <dbReference type="ChEBI" id="CHEBI:57634"/>
        <dbReference type="ChEBI" id="CHEBI:75989"/>
        <dbReference type="EC" id="3.5.99.6"/>
    </reaction>
</comment>
<reference evidence="2 3" key="1">
    <citation type="submission" date="2023-04" db="EMBL/GenBank/DDBJ databases">
        <title>Genome of Basidiobolus ranarum AG-B5.</title>
        <authorList>
            <person name="Stajich J.E."/>
            <person name="Carter-House D."/>
            <person name="Gryganskyi A."/>
        </authorList>
    </citation>
    <scope>NUCLEOTIDE SEQUENCE [LARGE SCALE GENOMIC DNA]</scope>
    <source>
        <strain evidence="2 3">AG-B5</strain>
    </source>
</reference>
<name>A0ABR2WE30_9FUNG</name>
<dbReference type="EMBL" id="JASJQH010003139">
    <property type="protein sequence ID" value="KAK9759759.1"/>
    <property type="molecule type" value="Genomic_DNA"/>
</dbReference>